<evidence type="ECO:0000313" key="8">
    <source>
        <dbReference type="Proteomes" id="UP000003163"/>
    </source>
</evidence>
<dbReference type="OMA" id="MTKGFYL"/>
<evidence type="ECO:0000259" key="6">
    <source>
        <dbReference type="PROSITE" id="PS50237"/>
    </source>
</evidence>
<dbReference type="EMBL" id="AFBI03000049">
    <property type="protein sequence ID" value="EJW02992.1"/>
    <property type="molecule type" value="Genomic_DNA"/>
</dbReference>
<dbReference type="InterPro" id="IPR044611">
    <property type="entry name" value="E3A/B/C-like"/>
</dbReference>
<accession>J9DNM7</accession>
<dbReference type="HOGENOM" id="CLU_002173_5_2_1"/>
<dbReference type="SMART" id="SM00119">
    <property type="entry name" value="HECTc"/>
    <property type="match status" value="1"/>
</dbReference>
<dbReference type="InterPro" id="IPR000569">
    <property type="entry name" value="HECT_dom"/>
</dbReference>
<dbReference type="Gene3D" id="3.90.1750.10">
    <property type="entry name" value="Hect, E3 ligase catalytic domains"/>
    <property type="match status" value="1"/>
</dbReference>
<dbReference type="GO" id="GO:0061630">
    <property type="term" value="F:ubiquitin protein ligase activity"/>
    <property type="evidence" value="ECO:0007669"/>
    <property type="project" value="UniProtKB-EC"/>
</dbReference>
<keyword evidence="3" id="KW-0808">Transferase</keyword>
<dbReference type="PANTHER" id="PTHR45700">
    <property type="entry name" value="UBIQUITIN-PROTEIN LIGASE E3C"/>
    <property type="match status" value="1"/>
</dbReference>
<name>J9DNM7_EDHAE</name>
<dbReference type="FunCoup" id="J9DNM7">
    <property type="interactions" value="133"/>
</dbReference>
<dbReference type="Pfam" id="PF00632">
    <property type="entry name" value="HECT"/>
    <property type="match status" value="2"/>
</dbReference>
<comment type="caution">
    <text evidence="7">The sequence shown here is derived from an EMBL/GenBank/DDBJ whole genome shotgun (WGS) entry which is preliminary data.</text>
</comment>
<organism evidence="7 8">
    <name type="scientific">Edhazardia aedis (strain USNM 41457)</name>
    <name type="common">Microsporidian parasite</name>
    <dbReference type="NCBI Taxonomy" id="1003232"/>
    <lineage>
        <taxon>Eukaryota</taxon>
        <taxon>Fungi</taxon>
        <taxon>Fungi incertae sedis</taxon>
        <taxon>Microsporidia</taxon>
        <taxon>Edhazardia</taxon>
    </lineage>
</organism>
<protein>
    <recommendedName>
        <fullName evidence="2">HECT-type E3 ubiquitin transferase</fullName>
        <ecNumber evidence="2">2.3.2.26</ecNumber>
    </recommendedName>
</protein>
<dbReference type="Gene3D" id="3.30.2410.10">
    <property type="entry name" value="Hect, E3 ligase catalytic domain"/>
    <property type="match status" value="1"/>
</dbReference>
<dbReference type="GO" id="GO:0000209">
    <property type="term" value="P:protein polyubiquitination"/>
    <property type="evidence" value="ECO:0007669"/>
    <property type="project" value="InterPro"/>
</dbReference>
<evidence type="ECO:0000313" key="7">
    <source>
        <dbReference type="EMBL" id="EJW02992.1"/>
    </source>
</evidence>
<evidence type="ECO:0000256" key="3">
    <source>
        <dbReference type="ARBA" id="ARBA00022679"/>
    </source>
</evidence>
<dbReference type="EC" id="2.3.2.26" evidence="2"/>
<dbReference type="FunFam" id="3.30.2410.10:FF:000003">
    <property type="entry name" value="probable E3 ubiquitin-protein ligase HERC4 isoform X1"/>
    <property type="match status" value="1"/>
</dbReference>
<gene>
    <name evidence="7" type="ORF">EDEG_02636</name>
</gene>
<keyword evidence="4 5" id="KW-0833">Ubl conjugation pathway</keyword>
<reference evidence="7 8" key="1">
    <citation type="submission" date="2011-08" db="EMBL/GenBank/DDBJ databases">
        <authorList>
            <person name="Liu Z.J."/>
            <person name="Shi F.L."/>
            <person name="Lu J.Q."/>
            <person name="Li M."/>
            <person name="Wang Z.L."/>
        </authorList>
    </citation>
    <scope>NUCLEOTIDE SEQUENCE [LARGE SCALE GENOMIC DNA]</scope>
    <source>
        <strain evidence="7 8">USNM 41457</strain>
    </source>
</reference>
<dbReference type="InParanoid" id="J9DNM7"/>
<feature type="domain" description="HECT" evidence="6">
    <location>
        <begin position="364"/>
        <end position="880"/>
    </location>
</feature>
<feature type="active site" description="Glycyl thioester intermediate" evidence="5">
    <location>
        <position position="848"/>
    </location>
</feature>
<dbReference type="VEuPathDB" id="MicrosporidiaDB:EDEG_02636"/>
<keyword evidence="8" id="KW-1185">Reference proteome</keyword>
<proteinExistence type="predicted"/>
<sequence length="880" mass="103695">MNNKYLKQLMLGCDDDCCNIFCGKNKKQTHQNVLIGVSTILTEFNDIFFCENINEKLLTHLNDTENNVSNTKKTLLPKIDFKNFRSQKDCVEKSKSIRKYINFVLSVLSNLNSGIFDLSHENCEFFQEIDHDEAQRYVLENIFKIFLLKYKKKADNSLGLIISRVFIALNRDFDFMCERYQLIFSAVISDIYKKYAPSLYNSEKKYDFSRECLCTPEFTIKDYANLVNVYGNFLEENKTPFVRTYPVFEELLNVYSLLNFVNTKAKIFPYKRFYLPALCKKLNFKEEYRFLKANCKSLLTYSFILPLEVKAEVIKYENSDNMKSSLQDSFFQALYDGPTEPYLFLHVTRNSLYKDITELLSTFNPNTLKKQIKIIFKGEEGVDSGGIRKEFFQLLSEALIENSQLFVQKSNVLWLNGTNDNIEEFYNLGKIIGIALYNDVILNLPLPRIFFSKILNRVSDFDDLAEIEPEIHTSLTNLRKLSDNEIDNLEMNWEIAYSYNEEVTRKINLKDSESQCSENDSNSFDDQKSRVNTTKIGYDIRNKNYVEKDNSIISNHKKNDNQYTNRNIKDKISSSISLNTRIANRKLKDIENNKHYNEKSPKIYHYDEHFKKSRLNNDLLKKNNDKEDFNYSRSQNFHKNLVYSKFYTNCENHNDNQQKYKLKKPISENLQHNDTSKNKYNYDFYRSSEHESCESDEKHNFILNGYKNNDFVTKDTLDFFVNSYFDFIVNRSIEKQFNALKKGFDLIIQPCSLSFLHPCELEKIMVGSTYININELRKNTVLNNYNAHDLVITHFWEIFEEYNTEDRKKLLQFITGNNRIPVSGMESMKLVIMKNGCDTDRLPSSQTCFNTLLLPEYKTKKKMKEKLDKAITMTKGFYLM</sequence>
<evidence type="ECO:0000256" key="4">
    <source>
        <dbReference type="ARBA" id="ARBA00022786"/>
    </source>
</evidence>
<evidence type="ECO:0000256" key="1">
    <source>
        <dbReference type="ARBA" id="ARBA00000885"/>
    </source>
</evidence>
<evidence type="ECO:0000256" key="5">
    <source>
        <dbReference type="PROSITE-ProRule" id="PRU00104"/>
    </source>
</evidence>
<dbReference type="SUPFAM" id="SSF56204">
    <property type="entry name" value="Hect, E3 ligase catalytic domain"/>
    <property type="match status" value="1"/>
</dbReference>
<comment type="catalytic activity">
    <reaction evidence="1">
        <text>S-ubiquitinyl-[E2 ubiquitin-conjugating enzyme]-L-cysteine + [acceptor protein]-L-lysine = [E2 ubiquitin-conjugating enzyme]-L-cysteine + N(6)-ubiquitinyl-[acceptor protein]-L-lysine.</text>
        <dbReference type="EC" id="2.3.2.26"/>
    </reaction>
</comment>
<reference evidence="8" key="2">
    <citation type="submission" date="2015-07" db="EMBL/GenBank/DDBJ databases">
        <title>Contrasting host-pathogen interactions and genome evolution in two generalist and specialist microsporidian pathogens of mosquitoes.</title>
        <authorList>
            <consortium name="The Broad Institute Genomics Platform"/>
            <consortium name="The Broad Institute Genome Sequencing Center for Infectious Disease"/>
            <person name="Cuomo C.A."/>
            <person name="Sanscrainte N.D."/>
            <person name="Goldberg J.M."/>
            <person name="Heiman D."/>
            <person name="Young S."/>
            <person name="Zeng Q."/>
            <person name="Becnel J.J."/>
            <person name="Birren B.W."/>
        </authorList>
    </citation>
    <scope>NUCLEOTIDE SEQUENCE [LARGE SCALE GENOMIC DNA]</scope>
    <source>
        <strain evidence="8">USNM 41457</strain>
    </source>
</reference>
<dbReference type="InterPro" id="IPR035983">
    <property type="entry name" value="Hect_E3_ubiquitin_ligase"/>
</dbReference>
<dbReference type="AlphaFoldDB" id="J9DNM7"/>
<dbReference type="OrthoDB" id="8068875at2759"/>
<dbReference type="Proteomes" id="UP000003163">
    <property type="component" value="Unassembled WGS sequence"/>
</dbReference>
<dbReference type="STRING" id="1003232.J9DNM7"/>
<evidence type="ECO:0000256" key="2">
    <source>
        <dbReference type="ARBA" id="ARBA00012485"/>
    </source>
</evidence>
<dbReference type="PROSITE" id="PS50237">
    <property type="entry name" value="HECT"/>
    <property type="match status" value="1"/>
</dbReference>